<dbReference type="SUPFAM" id="SSF51735">
    <property type="entry name" value="NAD(P)-binding Rossmann-fold domains"/>
    <property type="match status" value="1"/>
</dbReference>
<dbReference type="InterPro" id="IPR008927">
    <property type="entry name" value="6-PGluconate_DH-like_C_sf"/>
</dbReference>
<evidence type="ECO:0000259" key="1">
    <source>
        <dbReference type="Pfam" id="PF03807"/>
    </source>
</evidence>
<accession>A0ABV9K5A8</accession>
<organism evidence="3 4">
    <name type="scientific">Falsiporphyromonas endometrii</name>
    <dbReference type="NCBI Taxonomy" id="1387297"/>
    <lineage>
        <taxon>Bacteria</taxon>
        <taxon>Pseudomonadati</taxon>
        <taxon>Bacteroidota</taxon>
        <taxon>Bacteroidia</taxon>
        <taxon>Bacteroidales</taxon>
        <taxon>Porphyromonadaceae</taxon>
        <taxon>Falsiporphyromonas</taxon>
    </lineage>
</organism>
<dbReference type="Pfam" id="PF03807">
    <property type="entry name" value="F420_oxidored"/>
    <property type="match status" value="1"/>
</dbReference>
<dbReference type="Gene3D" id="3.40.50.720">
    <property type="entry name" value="NAD(P)-binding Rossmann-like Domain"/>
    <property type="match status" value="1"/>
</dbReference>
<dbReference type="PANTHER" id="PTHR40459">
    <property type="entry name" value="CONSERVED HYPOTHETICAL ALANINE AND LEUCINE RICH PROTEIN"/>
    <property type="match status" value="1"/>
</dbReference>
<comment type="caution">
    <text evidence="3">The sequence shown here is derived from an EMBL/GenBank/DDBJ whole genome shotgun (WGS) entry which is preliminary data.</text>
</comment>
<keyword evidence="4" id="KW-1185">Reference proteome</keyword>
<dbReference type="Pfam" id="PF10728">
    <property type="entry name" value="DUF2520"/>
    <property type="match status" value="1"/>
</dbReference>
<dbReference type="Proteomes" id="UP001596020">
    <property type="component" value="Unassembled WGS sequence"/>
</dbReference>
<protein>
    <submittedName>
        <fullName evidence="3">Rossmann-like and DUF2520 domain-containing protein</fullName>
    </submittedName>
</protein>
<dbReference type="RefSeq" id="WP_380077008.1">
    <property type="nucleotide sequence ID" value="NZ_JBHSGO010000006.1"/>
</dbReference>
<dbReference type="InterPro" id="IPR036291">
    <property type="entry name" value="NAD(P)-bd_dom_sf"/>
</dbReference>
<dbReference type="InterPro" id="IPR028939">
    <property type="entry name" value="P5C_Rdtase_cat_N"/>
</dbReference>
<dbReference type="InterPro" id="IPR018931">
    <property type="entry name" value="DUF2520"/>
</dbReference>
<proteinExistence type="predicted"/>
<dbReference type="Gene3D" id="1.10.1040.20">
    <property type="entry name" value="ProC-like, C-terminal domain"/>
    <property type="match status" value="1"/>
</dbReference>
<evidence type="ECO:0000313" key="4">
    <source>
        <dbReference type="Proteomes" id="UP001596020"/>
    </source>
</evidence>
<feature type="domain" description="Pyrroline-5-carboxylate reductase catalytic N-terminal" evidence="1">
    <location>
        <begin position="2"/>
        <end position="80"/>
    </location>
</feature>
<dbReference type="SUPFAM" id="SSF48179">
    <property type="entry name" value="6-phosphogluconate dehydrogenase C-terminal domain-like"/>
    <property type="match status" value="1"/>
</dbReference>
<name>A0ABV9K5A8_9PORP</name>
<dbReference type="EMBL" id="JBHSGO010000006">
    <property type="protein sequence ID" value="MFC4665141.1"/>
    <property type="molecule type" value="Genomic_DNA"/>
</dbReference>
<dbReference type="InterPro" id="IPR037108">
    <property type="entry name" value="TM1727-like_C_sf"/>
</dbReference>
<evidence type="ECO:0000313" key="3">
    <source>
        <dbReference type="EMBL" id="MFC4665141.1"/>
    </source>
</evidence>
<gene>
    <name evidence="3" type="ORF">ACFO3G_00625</name>
</gene>
<reference evidence="4" key="1">
    <citation type="journal article" date="2019" name="Int. J. Syst. Evol. Microbiol.">
        <title>The Global Catalogue of Microorganisms (GCM) 10K type strain sequencing project: providing services to taxonomists for standard genome sequencing and annotation.</title>
        <authorList>
            <consortium name="The Broad Institute Genomics Platform"/>
            <consortium name="The Broad Institute Genome Sequencing Center for Infectious Disease"/>
            <person name="Wu L."/>
            <person name="Ma J."/>
        </authorList>
    </citation>
    <scope>NUCLEOTIDE SEQUENCE [LARGE SCALE GENOMIC DNA]</scope>
    <source>
        <strain evidence="4">CGMCC 4.7357</strain>
    </source>
</reference>
<dbReference type="PANTHER" id="PTHR40459:SF1">
    <property type="entry name" value="CONSERVED HYPOTHETICAL ALANINE AND LEUCINE RICH PROTEIN"/>
    <property type="match status" value="1"/>
</dbReference>
<evidence type="ECO:0000259" key="2">
    <source>
        <dbReference type="Pfam" id="PF10728"/>
    </source>
</evidence>
<feature type="domain" description="DUF2520" evidence="2">
    <location>
        <begin position="127"/>
        <end position="248"/>
    </location>
</feature>
<sequence>MKIILLGSGNVATHLATAIAMSENELLQVYSKTYDHAKALVDQLNCGAEALDNLNLIDPSADLYLFAVSDNALSELAEKMPETSGVWAHTAGSVSINVLKKHNDHGIFYPLQTFSKSRKLDYASLPLYLDAATDKARETLTKLANSISKSVAFADDNQRKQLHLAAVFACNFTNHLYAIAEHLLSKANLSAEALAPLIKETSEKIAVMPAYKAQTGPAARKDTQTIKKHMDLLDEENLKKVYQTMSDSIIHSKLQTNRE</sequence>